<dbReference type="Proteomes" id="UP000636960">
    <property type="component" value="Unassembled WGS sequence"/>
</dbReference>
<reference evidence="1" key="1">
    <citation type="submission" date="2021-01" db="EMBL/GenBank/DDBJ databases">
        <title>Whole genome shotgun sequence of Actinoplanes rishiriensis NBRC 108556.</title>
        <authorList>
            <person name="Komaki H."/>
            <person name="Tamura T."/>
        </authorList>
    </citation>
    <scope>NUCLEOTIDE SEQUENCE</scope>
    <source>
        <strain evidence="1">NBRC 108556</strain>
    </source>
</reference>
<comment type="caution">
    <text evidence="1">The sequence shown here is derived from an EMBL/GenBank/DDBJ whole genome shotgun (WGS) entry which is preliminary data.</text>
</comment>
<protein>
    <submittedName>
        <fullName evidence="1">Uncharacterized protein</fullName>
    </submittedName>
</protein>
<keyword evidence="2" id="KW-1185">Reference proteome</keyword>
<evidence type="ECO:0000313" key="2">
    <source>
        <dbReference type="Proteomes" id="UP000636960"/>
    </source>
</evidence>
<dbReference type="RefSeq" id="WP_203786486.1">
    <property type="nucleotide sequence ID" value="NZ_BOMV01000073.1"/>
</dbReference>
<gene>
    <name evidence="1" type="ORF">Ari01nite_69630</name>
</gene>
<accession>A0A919K6M0</accession>
<name>A0A919K6M0_9ACTN</name>
<dbReference type="EMBL" id="BOMV01000073">
    <property type="protein sequence ID" value="GIE99498.1"/>
    <property type="molecule type" value="Genomic_DNA"/>
</dbReference>
<proteinExistence type="predicted"/>
<sequence>MIDRAQLISGTEKGKKRLGEITAMLQVAVDSPLADLIGAEDVHSDLGGAVAVAQASRDR</sequence>
<evidence type="ECO:0000313" key="1">
    <source>
        <dbReference type="EMBL" id="GIE99498.1"/>
    </source>
</evidence>
<organism evidence="1 2">
    <name type="scientific">Paractinoplanes rishiriensis</name>
    <dbReference type="NCBI Taxonomy" id="1050105"/>
    <lineage>
        <taxon>Bacteria</taxon>
        <taxon>Bacillati</taxon>
        <taxon>Actinomycetota</taxon>
        <taxon>Actinomycetes</taxon>
        <taxon>Micromonosporales</taxon>
        <taxon>Micromonosporaceae</taxon>
        <taxon>Paractinoplanes</taxon>
    </lineage>
</organism>
<dbReference type="AlphaFoldDB" id="A0A919K6M0"/>